<feature type="domain" description="Ion transport" evidence="26">
    <location>
        <begin position="1312"/>
        <end position="1560"/>
    </location>
</feature>
<evidence type="ECO:0000313" key="29">
    <source>
        <dbReference type="Proteomes" id="UP001274896"/>
    </source>
</evidence>
<dbReference type="EMBL" id="JAUCMX010000012">
    <property type="protein sequence ID" value="KAK3529651.1"/>
    <property type="molecule type" value="Genomic_DNA"/>
</dbReference>
<dbReference type="CDD" id="cd01650">
    <property type="entry name" value="RT_nLTR_like"/>
    <property type="match status" value="1"/>
</dbReference>
<dbReference type="Proteomes" id="UP001274896">
    <property type="component" value="Unassembled WGS sequence"/>
</dbReference>
<evidence type="ECO:0000256" key="24">
    <source>
        <dbReference type="SAM" id="SignalP"/>
    </source>
</evidence>
<keyword evidence="5" id="KW-0597">Phosphoprotein</keyword>
<evidence type="ECO:0000256" key="16">
    <source>
        <dbReference type="ARBA" id="ARBA00023303"/>
    </source>
</evidence>
<dbReference type="FunFam" id="1.20.120.350:FF:000012">
    <property type="entry name" value="Voltage-dependent T-type calcium channel subunit alpha"/>
    <property type="match status" value="1"/>
</dbReference>
<keyword evidence="24" id="KW-0732">Signal</keyword>
<dbReference type="InterPro" id="IPR005135">
    <property type="entry name" value="Endo/exonuclease/phosphatase"/>
</dbReference>
<feature type="transmembrane region" description="Helical" evidence="23">
    <location>
        <begin position="2096"/>
        <end position="2119"/>
    </location>
</feature>
<dbReference type="InterPro" id="IPR005821">
    <property type="entry name" value="Ion_trans_dom"/>
</dbReference>
<dbReference type="GO" id="GO:0003824">
    <property type="term" value="F:catalytic activity"/>
    <property type="evidence" value="ECO:0007669"/>
    <property type="project" value="InterPro"/>
</dbReference>
<feature type="binding site" evidence="20">
    <location>
        <position position="908"/>
    </location>
    <ligand>
        <name>Ca(2+)</name>
        <dbReference type="ChEBI" id="CHEBI:29108"/>
    </ligand>
</feature>
<dbReference type="FunFam" id="1.10.287.70:FF:000014">
    <property type="entry name" value="Voltage-dependent T-type calcium channel subunit alpha"/>
    <property type="match status" value="1"/>
</dbReference>
<feature type="transmembrane region" description="Helical" evidence="23">
    <location>
        <begin position="1859"/>
        <end position="1877"/>
    </location>
</feature>
<evidence type="ECO:0000256" key="13">
    <source>
        <dbReference type="ARBA" id="ARBA00023065"/>
    </source>
</evidence>
<feature type="transmembrane region" description="Helical" evidence="23">
    <location>
        <begin position="896"/>
        <end position="917"/>
    </location>
</feature>
<evidence type="ECO:0000256" key="4">
    <source>
        <dbReference type="ARBA" id="ARBA00022490"/>
    </source>
</evidence>
<dbReference type="GO" id="GO:0005891">
    <property type="term" value="C:voltage-gated calcium channel complex"/>
    <property type="evidence" value="ECO:0007669"/>
    <property type="project" value="InterPro"/>
</dbReference>
<keyword evidence="9" id="KW-0677">Repeat</keyword>
<dbReference type="InterPro" id="IPR027359">
    <property type="entry name" value="Volt_channel_dom_sf"/>
</dbReference>
<accession>A0AAE0QRJ9</accession>
<evidence type="ECO:0000256" key="7">
    <source>
        <dbReference type="ARBA" id="ARBA00022673"/>
    </source>
</evidence>
<dbReference type="SUPFAM" id="SSF81324">
    <property type="entry name" value="Voltage-gated potassium channels"/>
    <property type="match status" value="5"/>
</dbReference>
<keyword evidence="13" id="KW-0406">Ion transport</keyword>
<dbReference type="GO" id="GO:0098703">
    <property type="term" value="P:calcium ion import across plasma membrane"/>
    <property type="evidence" value="ECO:0007669"/>
    <property type="project" value="TreeGrafter"/>
</dbReference>
<evidence type="ECO:0000256" key="14">
    <source>
        <dbReference type="ARBA" id="ARBA00023136"/>
    </source>
</evidence>
<feature type="region of interest" description="Disordered" evidence="22">
    <location>
        <begin position="2473"/>
        <end position="2516"/>
    </location>
</feature>
<comment type="similarity">
    <text evidence="17">Belongs to the calcium channel alpha-1 subunit (TC 1.A.1.11) family. CACNA1G subfamily.</text>
</comment>
<dbReference type="GO" id="GO:0008331">
    <property type="term" value="F:high voltage-gated calcium channel activity"/>
    <property type="evidence" value="ECO:0007669"/>
    <property type="project" value="TreeGrafter"/>
</dbReference>
<reference evidence="28" key="1">
    <citation type="submission" date="2023-06" db="EMBL/GenBank/DDBJ databases">
        <title>Male Hemibagrus guttatus genome.</title>
        <authorList>
            <person name="Bian C."/>
        </authorList>
    </citation>
    <scope>NUCLEOTIDE SEQUENCE</scope>
    <source>
        <strain evidence="28">Male_cb2023</strain>
        <tissue evidence="28">Muscle</tissue>
    </source>
</reference>
<evidence type="ECO:0000256" key="21">
    <source>
        <dbReference type="RuleBase" id="RU003808"/>
    </source>
</evidence>
<dbReference type="GO" id="GO:0008332">
    <property type="term" value="F:low voltage-gated calcium channel activity"/>
    <property type="evidence" value="ECO:0007669"/>
    <property type="project" value="UniProtKB-ARBA"/>
</dbReference>
<dbReference type="Gene3D" id="1.20.120.350">
    <property type="entry name" value="Voltage-gated potassium channels. Chain C"/>
    <property type="match status" value="4"/>
</dbReference>
<feature type="transmembrane region" description="Helical" evidence="23">
    <location>
        <begin position="2049"/>
        <end position="2066"/>
    </location>
</feature>
<dbReference type="SUPFAM" id="SSF56219">
    <property type="entry name" value="DNase I-like"/>
    <property type="match status" value="1"/>
</dbReference>
<keyword evidence="8 23" id="KW-0812">Transmembrane</keyword>
<keyword evidence="16" id="KW-0407">Ion channel</keyword>
<evidence type="ECO:0000256" key="19">
    <source>
        <dbReference type="ARBA" id="ARBA00078683"/>
    </source>
</evidence>
<keyword evidence="11 21" id="KW-0851">Voltage-gated channel</keyword>
<feature type="transmembrane region" description="Helical" evidence="23">
    <location>
        <begin position="923"/>
        <end position="948"/>
    </location>
</feature>
<evidence type="ECO:0000256" key="18">
    <source>
        <dbReference type="ARBA" id="ARBA00069348"/>
    </source>
</evidence>
<feature type="domain" description="Reverse transcriptase" evidence="25">
    <location>
        <begin position="561"/>
        <end position="663"/>
    </location>
</feature>
<feature type="compositionally biased region" description="Basic residues" evidence="22">
    <location>
        <begin position="2142"/>
        <end position="2151"/>
    </location>
</feature>
<evidence type="ECO:0000256" key="22">
    <source>
        <dbReference type="SAM" id="MobiDB-lite"/>
    </source>
</evidence>
<dbReference type="PANTHER" id="PTHR45628">
    <property type="entry name" value="VOLTAGE-DEPENDENT CALCIUM CHANNEL TYPE A SUBUNIT ALPHA-1"/>
    <property type="match status" value="1"/>
</dbReference>
<organism evidence="28 29">
    <name type="scientific">Hemibagrus guttatus</name>
    <dbReference type="NCBI Taxonomy" id="175788"/>
    <lineage>
        <taxon>Eukaryota</taxon>
        <taxon>Metazoa</taxon>
        <taxon>Chordata</taxon>
        <taxon>Craniata</taxon>
        <taxon>Vertebrata</taxon>
        <taxon>Euteleostomi</taxon>
        <taxon>Actinopterygii</taxon>
        <taxon>Neopterygii</taxon>
        <taxon>Teleostei</taxon>
        <taxon>Ostariophysi</taxon>
        <taxon>Siluriformes</taxon>
        <taxon>Bagridae</taxon>
        <taxon>Hemibagrus</taxon>
    </lineage>
</organism>
<dbReference type="PRINTS" id="PR00167">
    <property type="entry name" value="CACHANNEL"/>
</dbReference>
<evidence type="ECO:0000259" key="26">
    <source>
        <dbReference type="Pfam" id="PF00520"/>
    </source>
</evidence>
<feature type="compositionally biased region" description="Low complexity" evidence="22">
    <location>
        <begin position="1653"/>
        <end position="1678"/>
    </location>
</feature>
<feature type="region of interest" description="Disordered" evidence="22">
    <location>
        <begin position="2133"/>
        <end position="2154"/>
    </location>
</feature>
<evidence type="ECO:0000256" key="15">
    <source>
        <dbReference type="ARBA" id="ARBA00023180"/>
    </source>
</evidence>
<feature type="transmembrane region" description="Helical" evidence="23">
    <location>
        <begin position="1930"/>
        <end position="1949"/>
    </location>
</feature>
<feature type="transmembrane region" description="Helical" evidence="23">
    <location>
        <begin position="2219"/>
        <end position="2238"/>
    </location>
</feature>
<evidence type="ECO:0000256" key="5">
    <source>
        <dbReference type="ARBA" id="ARBA00022553"/>
    </source>
</evidence>
<proteinExistence type="inferred from homology"/>
<keyword evidence="6 21" id="KW-0109">Calcium transport</keyword>
<feature type="transmembrane region" description="Helical" evidence="23">
    <location>
        <begin position="2317"/>
        <end position="2341"/>
    </location>
</feature>
<feature type="region of interest" description="Disordered" evidence="22">
    <location>
        <begin position="2558"/>
        <end position="2578"/>
    </location>
</feature>
<keyword evidence="14 23" id="KW-0472">Membrane</keyword>
<keyword evidence="10 20" id="KW-0106">Calcium</keyword>
<dbReference type="PANTHER" id="PTHR45628:SF33">
    <property type="entry name" value="VOLTAGE-DEPENDENT T-TYPE CALCIUM CHANNEL SUBUNIT ALPHA-1G"/>
    <property type="match status" value="1"/>
</dbReference>
<dbReference type="GO" id="GO:0046872">
    <property type="term" value="F:metal ion binding"/>
    <property type="evidence" value="ECO:0007669"/>
    <property type="project" value="UniProtKB-KW"/>
</dbReference>
<dbReference type="FunFam" id="1.20.120.350:FF:000009">
    <property type="entry name" value="Voltage-dependent T-type calcium channel subunit alpha"/>
    <property type="match status" value="1"/>
</dbReference>
<keyword evidence="20" id="KW-0479">Metal-binding</keyword>
<feature type="signal peptide" evidence="24">
    <location>
        <begin position="1"/>
        <end position="19"/>
    </location>
</feature>
<evidence type="ECO:0000256" key="1">
    <source>
        <dbReference type="ARBA" id="ARBA00004141"/>
    </source>
</evidence>
<evidence type="ECO:0000256" key="23">
    <source>
        <dbReference type="SAM" id="Phobius"/>
    </source>
</evidence>
<keyword evidence="4" id="KW-0963">Cytoplasm</keyword>
<feature type="transmembrane region" description="Helical" evidence="23">
    <location>
        <begin position="2353"/>
        <end position="2371"/>
    </location>
</feature>
<dbReference type="FunFam" id="1.10.287.70:FF:000029">
    <property type="entry name" value="Voltage-dependent T-type calcium channel subunit alpha"/>
    <property type="match status" value="1"/>
</dbReference>
<evidence type="ECO:0000259" key="27">
    <source>
        <dbReference type="Pfam" id="PF14529"/>
    </source>
</evidence>
<name>A0AAE0QRJ9_9TELE</name>
<dbReference type="FunFam" id="1.20.120.350:FF:000008">
    <property type="entry name" value="Voltage-dependent T-type calcium channel subunit alpha"/>
    <property type="match status" value="1"/>
</dbReference>
<evidence type="ECO:0000256" key="11">
    <source>
        <dbReference type="ARBA" id="ARBA00022882"/>
    </source>
</evidence>
<dbReference type="Pfam" id="PF14529">
    <property type="entry name" value="Exo_endo_phos_2"/>
    <property type="match status" value="1"/>
</dbReference>
<feature type="compositionally biased region" description="Polar residues" evidence="22">
    <location>
        <begin position="1770"/>
        <end position="1795"/>
    </location>
</feature>
<evidence type="ECO:0000313" key="28">
    <source>
        <dbReference type="EMBL" id="KAK3529651.1"/>
    </source>
</evidence>
<dbReference type="InterPro" id="IPR000477">
    <property type="entry name" value="RT_dom"/>
</dbReference>
<dbReference type="FunFam" id="1.10.287.70:FF:000018">
    <property type="entry name" value="Voltage-dependent T-type calcium channel subunit alpha"/>
    <property type="match status" value="1"/>
</dbReference>
<feature type="region of interest" description="Disordered" evidence="22">
    <location>
        <begin position="2732"/>
        <end position="2779"/>
    </location>
</feature>
<feature type="compositionally biased region" description="Basic residues" evidence="22">
    <location>
        <begin position="2669"/>
        <end position="2681"/>
    </location>
</feature>
<evidence type="ECO:0000256" key="20">
    <source>
        <dbReference type="PIRSR" id="PIRSR602077-1"/>
    </source>
</evidence>
<dbReference type="InterPro" id="IPR036691">
    <property type="entry name" value="Endo/exonu/phosph_ase_sf"/>
</dbReference>
<feature type="region of interest" description="Disordered" evidence="22">
    <location>
        <begin position="2652"/>
        <end position="2713"/>
    </location>
</feature>
<dbReference type="GO" id="GO:0005737">
    <property type="term" value="C:cytoplasm"/>
    <property type="evidence" value="ECO:0007669"/>
    <property type="project" value="UniProtKB-SubCell"/>
</dbReference>
<feature type="transmembrane region" description="Helical" evidence="23">
    <location>
        <begin position="1455"/>
        <end position="1474"/>
    </location>
</feature>
<feature type="binding site" evidence="20">
    <location>
        <position position="2068"/>
    </location>
    <ligand>
        <name>Ca(2+)</name>
        <dbReference type="ChEBI" id="CHEBI:29108"/>
    </ligand>
</feature>
<feature type="transmembrane region" description="Helical" evidence="23">
    <location>
        <begin position="2182"/>
        <end position="2199"/>
    </location>
</feature>
<evidence type="ECO:0000259" key="25">
    <source>
        <dbReference type="Pfam" id="PF00078"/>
    </source>
</evidence>
<protein>
    <recommendedName>
        <fullName evidence="18">Voltage-dependent T-type calcium channel subunit alpha-1G</fullName>
    </recommendedName>
    <alternativeName>
        <fullName evidence="19">Voltage-gated calcium channel subunit alpha Cav3.1</fullName>
    </alternativeName>
</protein>
<dbReference type="Pfam" id="PF00078">
    <property type="entry name" value="RVT_1"/>
    <property type="match status" value="1"/>
</dbReference>
<feature type="domain" description="Ion transport" evidence="26">
    <location>
        <begin position="2182"/>
        <end position="2433"/>
    </location>
</feature>
<feature type="compositionally biased region" description="Polar residues" evidence="22">
    <location>
        <begin position="2967"/>
        <end position="2978"/>
    </location>
</feature>
<dbReference type="FunFam" id="1.10.287.70:FF:000032">
    <property type="entry name" value="Voltage-dependent T-type calcium channel subunit alpha"/>
    <property type="match status" value="1"/>
</dbReference>
<feature type="region of interest" description="Disordered" evidence="22">
    <location>
        <begin position="1612"/>
        <end position="1809"/>
    </location>
</feature>
<feature type="transmembrane region" description="Helical" evidence="23">
    <location>
        <begin position="1897"/>
        <end position="1918"/>
    </location>
</feature>
<evidence type="ECO:0000256" key="8">
    <source>
        <dbReference type="ARBA" id="ARBA00022692"/>
    </source>
</evidence>
<dbReference type="Gene3D" id="1.10.287.70">
    <property type="match status" value="4"/>
</dbReference>
<comment type="caution">
    <text evidence="28">The sequence shown here is derived from an EMBL/GenBank/DDBJ whole genome shotgun (WGS) entry which is preliminary data.</text>
</comment>
<keyword evidence="29" id="KW-1185">Reference proteome</keyword>
<evidence type="ECO:0000256" key="2">
    <source>
        <dbReference type="ARBA" id="ARBA00004496"/>
    </source>
</evidence>
<feature type="region of interest" description="Disordered" evidence="22">
    <location>
        <begin position="2914"/>
        <end position="2978"/>
    </location>
</feature>
<evidence type="ECO:0000256" key="9">
    <source>
        <dbReference type="ARBA" id="ARBA00022737"/>
    </source>
</evidence>
<feature type="domain" description="Endonuclease/exonuclease/phosphatase" evidence="27">
    <location>
        <begin position="210"/>
        <end position="347"/>
    </location>
</feature>
<feature type="chain" id="PRO_5042063666" description="Voltage-dependent T-type calcium channel subunit alpha-1G" evidence="24">
    <location>
        <begin position="20"/>
        <end position="2978"/>
    </location>
</feature>
<dbReference type="Gene3D" id="3.60.10.10">
    <property type="entry name" value="Endonuclease/exonuclease/phosphatase"/>
    <property type="match status" value="1"/>
</dbReference>
<feature type="compositionally biased region" description="Polar residues" evidence="22">
    <location>
        <begin position="2857"/>
        <end position="2882"/>
    </location>
</feature>
<feature type="domain" description="Ion transport" evidence="26">
    <location>
        <begin position="754"/>
        <end position="959"/>
    </location>
</feature>
<comment type="subcellular location">
    <subcellularLocation>
        <location evidence="2">Cytoplasm</location>
    </subcellularLocation>
    <subcellularLocation>
        <location evidence="1 21">Membrane</location>
        <topology evidence="1 21">Multi-pass membrane protein</topology>
    </subcellularLocation>
</comment>
<feature type="compositionally biased region" description="Polar residues" evidence="22">
    <location>
        <begin position="2564"/>
        <end position="2576"/>
    </location>
</feature>
<dbReference type="CDD" id="cd09076">
    <property type="entry name" value="L1-EN"/>
    <property type="match status" value="1"/>
</dbReference>
<feature type="transmembrane region" description="Helical" evidence="23">
    <location>
        <begin position="769"/>
        <end position="793"/>
    </location>
</feature>
<evidence type="ECO:0000256" key="6">
    <source>
        <dbReference type="ARBA" id="ARBA00022568"/>
    </source>
</evidence>
<dbReference type="InterPro" id="IPR050599">
    <property type="entry name" value="VDCC_alpha-1_subunit"/>
</dbReference>
<feature type="transmembrane region" description="Helical" evidence="23">
    <location>
        <begin position="2401"/>
        <end position="2422"/>
    </location>
</feature>
<feature type="compositionally biased region" description="Gly residues" evidence="22">
    <location>
        <begin position="1712"/>
        <end position="1721"/>
    </location>
</feature>
<feature type="transmembrane region" description="Helical" evidence="23">
    <location>
        <begin position="1994"/>
        <end position="2016"/>
    </location>
</feature>
<gene>
    <name evidence="28" type="ORF">QTP70_033718</name>
</gene>
<feature type="domain" description="Ion transport" evidence="26">
    <location>
        <begin position="1857"/>
        <end position="2129"/>
    </location>
</feature>
<dbReference type="Pfam" id="PF00520">
    <property type="entry name" value="Ion_trans"/>
    <property type="match status" value="5"/>
</dbReference>
<evidence type="ECO:0000256" key="17">
    <source>
        <dbReference type="ARBA" id="ARBA00061006"/>
    </source>
</evidence>
<sequence>MLVILLNCVTLGMFHPCEDSDCDSERCKILEDFDDFIFAFFAVEMVIKMVALGIFGKKCYLGDTWNRLDFFIVLAGMLEYSLNLQNVSFSAVRTVRVLRPLRAINRVPKSGFWDMECHLTGGKEPELVREVERYRLVIVGLASTHSLGSGTQLLERGWTLFFFGVLHGERRRAGVGLLIAPQLSRHVLEFSPVNERVVSLRLRAGDRCLTVVSAYGPNGSVEYPTFLETLRGVLEGAPTGDSIVLLGDFNAHVGNNSDTWRGVIGRNGPPDLNSSGVLLLDFCASHSLSITNTMFKHKGAHQYMWYQDTLERRSMIDLVVMSSDLRPHVLDTWVKRGAELSTDHHLVVSGAGCGGNPRTQWCTLEVRDAIKLKKESYQAWLAWRTPEAAEAYRQAKQTAAGVVLEAKTWVWEELGEAMEKDYRTASGKFWQTVWRLRRGKQLSANTVYSGGGELLASTGDIVGRWKEYFEDLLNPTDTPSVEEPEAEDSKVDSFITQAEVTEIVQQLLGGKAPGVDEIRPEYLKSLDVVGLSWLTCLCNIVWRSGTVPLDWATGVVSPLFKKGDRRVCSNYRGITLFSLPGKVYSRVLERRVRPLVEPRIQEEQCGFRPSRGTPDQFYTLHRVLEGLWEFAQPVHMCFVDLEKAFDRVPRGILWEVLWEYGVGGEILPQVEEFKYLGVLFTSEGRMDREIDRRIGAAAAMRSMYRSVVVKKELSQKAKLSIYQSIYVPTLIYGHELWVMTKRSALNVIDNLFCESMRILVTLLLDTLPMLGNVLLLCFFVFFIFGIVGVQLWAGLLRNRCFLPVNFSVPQSVDLPNYYHVDDESPFICSLTGDNGMRHCNSIPILHEEGMKCQLDMGAYNRTDNTTCVDWNQYYTNCSAGDVNPFKGAINFDNIGYAWIAIFQVITLEGWVDIMYFVMDAHSFYNFIYFIFLIIVGSFFMINLCLVVIATQFSETKQRESQLMKEQRVRFMSNASTLASFSEPGSCYDELLKYLVYIVRKATRQLGHLTRAAARRAGIRICASPALEPPNAKRRRHRKRQGSIHHLVHHHHHHHHHYHLGNGNIRTDSSQEMEVASRNNNRNGAGTGRLTLPTIVPLQDPSPSCSAALGSSSAESIHSTYHTTCHMEPHRAPTLGHQVLQAYKRNSVPFAAPVHKNYPTLQPCVALEQLRQRALDPGGACCTANILSNLNIPPNPINTSQCLLDTQGPAGNSSRKLSNANCSGTNLDAMLTFDPETCPYCIKSLGNDSEGTEVNETADSDSEGVYEFTQDAHYRDGRDPNRKKKFKLGARAVKVVHFWRLVCDTFRKIVDSKYFGRGIMIAILINTLSMGIEYHEQEVVPPCQQKKHGKKSTHAEGNPDELTNALEISNIVFTSLFSLEMLLKLLVYGPFGYIKNPYNIFDGIIVVISVWEIVGQQGGGLSVLRTFRLMRVLKLVRFMPALQRQLVVLMKTMDNVATFCMLLMLFIFIFSILGMHLFGCKFGSERDGDTMPDRKNFDSLLWAIVTVFQILTQEDWNKVLYNGMASTSPVAALYFIALMTFGNYVLFNLLVAILVEGFQTEGDGSKSGSEADFYTRSIDDVCRSKRDVSVSSVVPINGHVDLKASLTPPLITHTAATPMPVPKISGGEDLTLGYESRRGSNVSVEPGCQDKTPSSVRSSPHAPWSSSSSWNSRRSSWNSLGRAPSLKRQRRQSGERRSLLSGDGHSSSDEDGAGGGSGGGRMLEGDNVSLSRTDSFGQRPRHRRMESLETRSSFDLPPDTLQVPYLHRSASIHSTRPPNLISNGKSSPTGATTQLSLDDHHSEDDNADEEGNLSRRARLYRWLERKQPEWCRQRNTWSLYLFPPESRIRVSCNKIITHKMFDHVVLVIIFLNCITIAMERPKIEAKSPERIFLTVSNYIFTAIFVTEMTIKVLALGWCFGEKSYLKSSWNILDGMLVLISVIDILVSMISNSGTKILGMLRVLRLLRTLRPLRVISRAPGLKLVVETLMSSLKPIGNIVVICCAFFIIFGILGVQLFKGKFYVCQGEDIRNITNKSDCLLAKYKWVRHKYNFDNLGQALMSLFVLASKDGWVDIMYDGLDAVGVDQQPIMNHNPWMLLYFISFLLIVAFFVLNMFVGVVVENFHKCRRHQEAEEAKRREEKRLKRMEKKRRSKEKELAEAQCKPYYSDYSPTRRLIHKMCTSHYLDLFITIVIGLNVITMSMEHYQQPKVLNEALKICNYIFTIIFVLESVFKLVAFGFRRFFKDRWNQLDLAIVLLSIMGITLEEIEVNASLPINPTIIRIMRVLRIARVLKLLKMAVGMRALLDTVIQALPQVGNLGLLFMLLFFIFAALGVELFGDLICDESHPCEGLGRYATFKNFGMAFLLLFRVSTGDNWNGIMKDTLRDCAHDTGTCYNTVVSPIYFVSFVLTAQFVLVNVVIAVLMKHLEESNKEAKEEAELEAEMELEAVGGDGGMTGGHISPLALRDIGGPAGSRWISRDSQDRGYSPDSPSAVTRRDSSAHKTDQPQGLEPPLQRRPMLDSVSLVIQGSLEGELSLMDNLSGFICHYYALPPLPSKYCNEKQNTDPPEPTTESVQPQEHLEEHLLCVKKTSVGRAHSLPNDSYMFLPHQPIPSSTTLMTSAKQTQSGSISSVQSQTEETTQHLTVPTELFRPISPHSLSDSECIPRIPPPRRGHTLSRTLRRQVAVSTDSQEALYTKGEENESPKGLGELSTPQTTFPALQQFPQPSLFLVPATPGASPKPMRGSVHTQHNPHDQYNICSRHRCSPSANDKTEEEDSVDQEVSQIIRSGFEDHRGQDCIRGGGFGGGLCEGRGPSLRQLKKYHSADVQSRRAPLLLPRPSSWLDDPRRHSIEVCPSAESSPQRSSVSSGFVSRADSLQQPSPRTRKKKKMSPPCISVDPPEGLVLPRDFQLVLDTGMGTMPPSLPSRDTCLRRRAPSSESKDSFDLGGGGDGLPQEGVSNPKLLTLPNFSYEKTSSEH</sequence>
<keyword evidence="12 23" id="KW-1133">Transmembrane helix</keyword>
<evidence type="ECO:0000256" key="12">
    <source>
        <dbReference type="ARBA" id="ARBA00022989"/>
    </source>
</evidence>
<evidence type="ECO:0000256" key="3">
    <source>
        <dbReference type="ARBA" id="ARBA00022448"/>
    </source>
</evidence>
<dbReference type="InterPro" id="IPR002077">
    <property type="entry name" value="VDCCAlpha1"/>
</dbReference>
<feature type="compositionally biased region" description="Basic and acidic residues" evidence="22">
    <location>
        <begin position="2494"/>
        <end position="2504"/>
    </location>
</feature>
<keyword evidence="7 21" id="KW-0107">Calcium channel</keyword>
<feature type="domain" description="Ion transport" evidence="26">
    <location>
        <begin position="1"/>
        <end position="109"/>
    </location>
</feature>
<evidence type="ECO:0000256" key="10">
    <source>
        <dbReference type="ARBA" id="ARBA00022837"/>
    </source>
</evidence>
<keyword evidence="3" id="KW-0813">Transport</keyword>
<feature type="binding site" evidence="20">
    <location>
        <position position="1513"/>
    </location>
    <ligand>
        <name>Ca(2+)</name>
        <dbReference type="ChEBI" id="CHEBI:29108"/>
    </ligand>
</feature>
<feature type="transmembrane region" description="Helical" evidence="23">
    <location>
        <begin position="1531"/>
        <end position="1554"/>
    </location>
</feature>
<feature type="region of interest" description="Disordered" evidence="22">
    <location>
        <begin position="2853"/>
        <end position="2901"/>
    </location>
</feature>
<keyword evidence="15" id="KW-0325">Glycoprotein</keyword>